<protein>
    <submittedName>
        <fullName evidence="1">SMI1/KNR4 family protein</fullName>
    </submittedName>
</protein>
<proteinExistence type="predicted"/>
<dbReference type="Pfam" id="PF14568">
    <property type="entry name" value="SUKH_6"/>
    <property type="match status" value="1"/>
</dbReference>
<name>A0ABT1TA81_9SPHI</name>
<sequence>MKDIINSFFDAFFSFTSPDAVYVENTPQNMMNSDVDSEGWYKWKPVEGTLSYEDYNKVEKRFNVKFPKSFIEWHKKYFFLRGGCSIISLPPSYPTQALQRVIDNLDNDLSEELIAQKLYPFATDDNDIGFFVFDAREDKTDNEYPIRLYDHEYGGDLDGLSEILFSSFTKLLECLTYAMENDSLPMHEKLAEFIRIDPEGAGKDGIDFWLERIAVEKESFEDQNGIN</sequence>
<evidence type="ECO:0000313" key="2">
    <source>
        <dbReference type="Proteomes" id="UP001204376"/>
    </source>
</evidence>
<gene>
    <name evidence="1" type="ORF">NPE20_26395</name>
</gene>
<evidence type="ECO:0000313" key="1">
    <source>
        <dbReference type="EMBL" id="MCQ6961531.1"/>
    </source>
</evidence>
<comment type="caution">
    <text evidence="1">The sequence shown here is derived from an EMBL/GenBank/DDBJ whole genome shotgun (WGS) entry which is preliminary data.</text>
</comment>
<organism evidence="1 2">
    <name type="scientific">Mucilaginibacter aquariorum</name>
    <dbReference type="NCBI Taxonomy" id="2967225"/>
    <lineage>
        <taxon>Bacteria</taxon>
        <taxon>Pseudomonadati</taxon>
        <taxon>Bacteroidota</taxon>
        <taxon>Sphingobacteriia</taxon>
        <taxon>Sphingobacteriales</taxon>
        <taxon>Sphingobacteriaceae</taxon>
        <taxon>Mucilaginibacter</taxon>
    </lineage>
</organism>
<dbReference type="SUPFAM" id="SSF160631">
    <property type="entry name" value="SMI1/KNR4-like"/>
    <property type="match status" value="1"/>
</dbReference>
<dbReference type="Proteomes" id="UP001204376">
    <property type="component" value="Unassembled WGS sequence"/>
</dbReference>
<dbReference type="RefSeq" id="WP_256541696.1">
    <property type="nucleotide sequence ID" value="NZ_JANHOH010000016.1"/>
</dbReference>
<keyword evidence="2" id="KW-1185">Reference proteome</keyword>
<accession>A0ABT1TA81</accession>
<dbReference type="EMBL" id="JANHOH010000016">
    <property type="protein sequence ID" value="MCQ6961531.1"/>
    <property type="molecule type" value="Genomic_DNA"/>
</dbReference>
<dbReference type="InterPro" id="IPR037883">
    <property type="entry name" value="Knr4/Smi1-like_sf"/>
</dbReference>
<dbReference type="Gene3D" id="3.40.1580.10">
    <property type="entry name" value="SMI1/KNR4-like"/>
    <property type="match status" value="1"/>
</dbReference>
<reference evidence="1 2" key="1">
    <citation type="submission" date="2022-07" db="EMBL/GenBank/DDBJ databases">
        <title>Mucilaginibacter sp. JC4.</title>
        <authorList>
            <person name="Le V."/>
            <person name="Ko S.-R."/>
            <person name="Ahn C.-Y."/>
            <person name="Oh H.-M."/>
        </authorList>
    </citation>
    <scope>NUCLEOTIDE SEQUENCE [LARGE SCALE GENOMIC DNA]</scope>
    <source>
        <strain evidence="1 2">JC4</strain>
    </source>
</reference>